<dbReference type="EMBL" id="KJ958485">
    <property type="protein sequence ID" value="AIR76187.1"/>
    <property type="molecule type" value="Genomic_DNA"/>
</dbReference>
<accession>A0A089VKM3</accession>
<evidence type="ECO:0000256" key="2">
    <source>
        <dbReference type="ARBA" id="ARBA00008553"/>
    </source>
</evidence>
<dbReference type="NCBIfam" id="NF000585">
    <property type="entry name" value="PRK00010.1"/>
    <property type="match status" value="1"/>
</dbReference>
<organism evidence="10">
    <name type="scientific">Thalassiosira weissflogii</name>
    <name type="common">Marine diatom</name>
    <dbReference type="NCBI Taxonomy" id="1577725"/>
    <lineage>
        <taxon>Eukaryota</taxon>
        <taxon>Sar</taxon>
        <taxon>Stramenopiles</taxon>
        <taxon>Ochrophyta</taxon>
        <taxon>Bacillariophyta</taxon>
        <taxon>Coscinodiscophyceae</taxon>
        <taxon>Thalassiosirophycidae</taxon>
        <taxon>Thalassiosirales</taxon>
        <taxon>Thalassiosiraceae</taxon>
        <taxon>Conticribra</taxon>
    </lineage>
</organism>
<comment type="subcellular location">
    <subcellularLocation>
        <location evidence="7">Plastid</location>
        <location evidence="7">Chloroplast</location>
    </subcellularLocation>
</comment>
<proteinExistence type="inferred from homology"/>
<dbReference type="GO" id="GO:0005840">
    <property type="term" value="C:ribosome"/>
    <property type="evidence" value="ECO:0007669"/>
    <property type="project" value="UniProtKB-KW"/>
</dbReference>
<reference evidence="10" key="1">
    <citation type="journal article" date="2014" name="PLoS ONE">
        <title>Conserved gene order and expanded inverted repeats characterize plastid genomes of Thalassiosirales.</title>
        <authorList>
            <person name="Sabir J.S."/>
            <person name="Yu M."/>
            <person name="Ashworth M.P."/>
            <person name="Baeshen N.A."/>
            <person name="Baeshen M.N."/>
            <person name="Bahieldin A."/>
            <person name="Theriot E.C."/>
            <person name="Jansen R.K."/>
        </authorList>
    </citation>
    <scope>NUCLEOTIDE SEQUENCE</scope>
</reference>
<dbReference type="AlphaFoldDB" id="A0A089VKM3"/>
<dbReference type="GeneID" id="20834302"/>
<evidence type="ECO:0000313" key="10">
    <source>
        <dbReference type="EMBL" id="AIR76187.1"/>
    </source>
</evidence>
<evidence type="ECO:0000256" key="1">
    <source>
        <dbReference type="ARBA" id="ARBA00003898"/>
    </source>
</evidence>
<keyword evidence="10" id="KW-0150">Chloroplast</keyword>
<feature type="domain" description="Large ribosomal subunit protein uL5 C-terminal" evidence="9">
    <location>
        <begin position="103"/>
        <end position="183"/>
    </location>
</feature>
<gene>
    <name evidence="7 10" type="primary">rpl5</name>
</gene>
<dbReference type="HAMAP" id="MF_01333_B">
    <property type="entry name" value="Ribosomal_uL5_B"/>
    <property type="match status" value="1"/>
</dbReference>
<protein>
    <recommendedName>
        <fullName evidence="7">Large ribosomal subunit protein uL5c</fullName>
    </recommendedName>
</protein>
<dbReference type="InterPro" id="IPR020930">
    <property type="entry name" value="Ribosomal_uL5_bac-type"/>
</dbReference>
<comment type="function">
    <text evidence="1 7">Binds 5S rRNA, forms part of the central protuberance of the 50S subunit.</text>
</comment>
<comment type="subunit">
    <text evidence="3 7">Part of the 50S ribosomal subunit; contacts the 5S rRNA.</text>
</comment>
<evidence type="ECO:0000256" key="4">
    <source>
        <dbReference type="ARBA" id="ARBA00022640"/>
    </source>
</evidence>
<dbReference type="RefSeq" id="YP_009093514.1">
    <property type="nucleotide sequence ID" value="NC_025314.1"/>
</dbReference>
<comment type="similarity">
    <text evidence="2 7">Belongs to the universal ribosomal protein uL5 family.</text>
</comment>
<dbReference type="SUPFAM" id="SSF55282">
    <property type="entry name" value="RL5-like"/>
    <property type="match status" value="1"/>
</dbReference>
<dbReference type="GO" id="GO:0003735">
    <property type="term" value="F:structural constituent of ribosome"/>
    <property type="evidence" value="ECO:0007669"/>
    <property type="project" value="InterPro"/>
</dbReference>
<dbReference type="InterPro" id="IPR031310">
    <property type="entry name" value="Ribosomal_uL5_N"/>
</dbReference>
<keyword evidence="4 10" id="KW-0934">Plastid</keyword>
<feature type="domain" description="Large ribosomal subunit protein uL5 N-terminal" evidence="8">
    <location>
        <begin position="42"/>
        <end position="98"/>
    </location>
</feature>
<keyword evidence="5 7" id="KW-0689">Ribosomal protein</keyword>
<evidence type="ECO:0000259" key="9">
    <source>
        <dbReference type="Pfam" id="PF00673"/>
    </source>
</evidence>
<name>A0A089VKM3_THAWE</name>
<dbReference type="Pfam" id="PF00673">
    <property type="entry name" value="Ribosomal_L5_C"/>
    <property type="match status" value="1"/>
</dbReference>
<dbReference type="PANTHER" id="PTHR11994">
    <property type="entry name" value="60S RIBOSOMAL PROTEIN L11-RELATED"/>
    <property type="match status" value="1"/>
</dbReference>
<evidence type="ECO:0000256" key="5">
    <source>
        <dbReference type="ARBA" id="ARBA00022980"/>
    </source>
</evidence>
<keyword evidence="6 7" id="KW-0687">Ribonucleoprotein</keyword>
<dbReference type="InterPro" id="IPR031309">
    <property type="entry name" value="Ribosomal_uL5_C"/>
</dbReference>
<dbReference type="GO" id="GO:0009507">
    <property type="term" value="C:chloroplast"/>
    <property type="evidence" value="ECO:0007669"/>
    <property type="project" value="UniProtKB-SubCell"/>
</dbReference>
<dbReference type="GO" id="GO:1990904">
    <property type="term" value="C:ribonucleoprotein complex"/>
    <property type="evidence" value="ECO:0007669"/>
    <property type="project" value="UniProtKB-KW"/>
</dbReference>
<dbReference type="InterPro" id="IPR022803">
    <property type="entry name" value="Ribosomal_uL5_dom_sf"/>
</dbReference>
<dbReference type="FunFam" id="3.30.1440.10:FF:000001">
    <property type="entry name" value="50S ribosomal protein L5"/>
    <property type="match status" value="1"/>
</dbReference>
<evidence type="ECO:0000256" key="3">
    <source>
        <dbReference type="ARBA" id="ARBA00011505"/>
    </source>
</evidence>
<evidence type="ECO:0000256" key="7">
    <source>
        <dbReference type="HAMAP-Rule" id="MF_01333"/>
    </source>
</evidence>
<reference evidence="10" key="2">
    <citation type="submission" date="2014-06" db="EMBL/GenBank/DDBJ databases">
        <authorList>
            <person name="Sabir J.S.M."/>
            <person name="Yu M."/>
            <person name="Ashworth M.P."/>
            <person name="Baeshen N.A."/>
            <person name="Baeshen M.N."/>
            <person name="Bahieldin A."/>
            <person name="Theriot E.C."/>
            <person name="Jansen R.K."/>
        </authorList>
    </citation>
    <scope>NUCLEOTIDE SEQUENCE</scope>
</reference>
<dbReference type="GO" id="GO:0019843">
    <property type="term" value="F:rRNA binding"/>
    <property type="evidence" value="ECO:0007669"/>
    <property type="project" value="UniProtKB-UniRule"/>
</dbReference>
<geneLocation type="chloroplast" evidence="10"/>
<dbReference type="InterPro" id="IPR002132">
    <property type="entry name" value="Ribosomal_uL5"/>
</dbReference>
<evidence type="ECO:0000259" key="8">
    <source>
        <dbReference type="Pfam" id="PF00281"/>
    </source>
</evidence>
<dbReference type="Gene3D" id="3.30.1440.10">
    <property type="match status" value="1"/>
</dbReference>
<keyword evidence="7" id="KW-0699">rRNA-binding</keyword>
<dbReference type="Pfam" id="PF00281">
    <property type="entry name" value="Ribosomal_L5"/>
    <property type="match status" value="1"/>
</dbReference>
<keyword evidence="7" id="KW-0694">RNA-binding</keyword>
<sequence>MRSQHSLEEIAELYALLENIKKEYTTGIHPVLQKSNPELFSNIHTIPKLKKISINRGLGLAAQNTNILKKSITEFTQITGQKPIITRAKKAVAGFKIREDMELGLTTTLRGDKMYNFLTKLIFFTFAQIRDFRGLSVRSFDKAGNYTFSLKEQLIFPEIEYDDVDQIQGLTITLVLDSSTPKSRSKTVDRVLNGMILLKFLRFPLNDCGYYDKYSSFEEINQVWDRKKHLRRKRWSQE</sequence>
<dbReference type="GO" id="GO:0006412">
    <property type="term" value="P:translation"/>
    <property type="evidence" value="ECO:0007669"/>
    <property type="project" value="UniProtKB-UniRule"/>
</dbReference>
<evidence type="ECO:0000256" key="6">
    <source>
        <dbReference type="ARBA" id="ARBA00023274"/>
    </source>
</evidence>